<dbReference type="EMBL" id="CAMXCT010002665">
    <property type="protein sequence ID" value="CAI3999641.1"/>
    <property type="molecule type" value="Genomic_DNA"/>
</dbReference>
<dbReference type="EMBL" id="CAMXCT030002665">
    <property type="protein sequence ID" value="CAL4786953.1"/>
    <property type="molecule type" value="Genomic_DNA"/>
</dbReference>
<dbReference type="EMBL" id="CAMXCT020002665">
    <property type="protein sequence ID" value="CAL1153016.1"/>
    <property type="molecule type" value="Genomic_DNA"/>
</dbReference>
<dbReference type="AlphaFoldDB" id="A0A9P1D0F6"/>
<feature type="compositionally biased region" description="Basic and acidic residues" evidence="1">
    <location>
        <begin position="69"/>
        <end position="91"/>
    </location>
</feature>
<accession>A0A9P1D0F6</accession>
<feature type="region of interest" description="Disordered" evidence="1">
    <location>
        <begin position="69"/>
        <end position="105"/>
    </location>
</feature>
<reference evidence="3" key="2">
    <citation type="submission" date="2024-04" db="EMBL/GenBank/DDBJ databases">
        <authorList>
            <person name="Chen Y."/>
            <person name="Shah S."/>
            <person name="Dougan E. K."/>
            <person name="Thang M."/>
            <person name="Chan C."/>
        </authorList>
    </citation>
    <scope>NUCLEOTIDE SEQUENCE [LARGE SCALE GENOMIC DNA]</scope>
</reference>
<keyword evidence="4" id="KW-1185">Reference proteome</keyword>
<comment type="caution">
    <text evidence="2">The sequence shown here is derived from an EMBL/GenBank/DDBJ whole genome shotgun (WGS) entry which is preliminary data.</text>
</comment>
<name>A0A9P1D0F6_9DINO</name>
<evidence type="ECO:0000313" key="2">
    <source>
        <dbReference type="EMBL" id="CAI3999641.1"/>
    </source>
</evidence>
<reference evidence="2" key="1">
    <citation type="submission" date="2022-10" db="EMBL/GenBank/DDBJ databases">
        <authorList>
            <person name="Chen Y."/>
            <person name="Dougan E. K."/>
            <person name="Chan C."/>
            <person name="Rhodes N."/>
            <person name="Thang M."/>
        </authorList>
    </citation>
    <scope>NUCLEOTIDE SEQUENCE</scope>
</reference>
<organism evidence="2">
    <name type="scientific">Cladocopium goreaui</name>
    <dbReference type="NCBI Taxonomy" id="2562237"/>
    <lineage>
        <taxon>Eukaryota</taxon>
        <taxon>Sar</taxon>
        <taxon>Alveolata</taxon>
        <taxon>Dinophyceae</taxon>
        <taxon>Suessiales</taxon>
        <taxon>Symbiodiniaceae</taxon>
        <taxon>Cladocopium</taxon>
    </lineage>
</organism>
<evidence type="ECO:0000256" key="1">
    <source>
        <dbReference type="SAM" id="MobiDB-lite"/>
    </source>
</evidence>
<gene>
    <name evidence="2" type="ORF">C1SCF055_LOCUS25825</name>
</gene>
<sequence>MEHAESALMPSTKSWVRSCLDDMSCHSPEDHMVMLWLNCPVVGIISSEKYDFFLTCVCNFLAARPGRKADDEDVKANPDDDGVKGEAKDEDSNAESDGEGKSKGLVAGEEADVRDVIYNLEKDLRLKDRNLKLRNLTWVWDPATLFGKRDGVLTGLAVVSGLSKNNIIRQTRGWKQGVVHGVSMLPRSDFWKPEVSPQRQGVPLPHLGRAFTDVQELKQVAGGTDIVKKTMQAFCVPTSKATALIDLHAYDGFPALAALEELQESKPTICASMVLGNSGGELMTRLGNKIYEACRSKAIDLASFPDFAPTIKALRDGPVSQSTATYKVCVQHHFQLKILQSMAEKWVQTDALREKAMSIIENHNKRFNVGGEMWFEERRRAHHPLSH</sequence>
<protein>
    <submittedName>
        <fullName evidence="2">Uncharacterized protein</fullName>
    </submittedName>
</protein>
<dbReference type="Proteomes" id="UP001152797">
    <property type="component" value="Unassembled WGS sequence"/>
</dbReference>
<proteinExistence type="predicted"/>
<evidence type="ECO:0000313" key="4">
    <source>
        <dbReference type="Proteomes" id="UP001152797"/>
    </source>
</evidence>
<evidence type="ECO:0000313" key="3">
    <source>
        <dbReference type="EMBL" id="CAL1153016.1"/>
    </source>
</evidence>